<organism evidence="1">
    <name type="scientific">viral metagenome</name>
    <dbReference type="NCBI Taxonomy" id="1070528"/>
    <lineage>
        <taxon>unclassified sequences</taxon>
        <taxon>metagenomes</taxon>
        <taxon>organismal metagenomes</taxon>
    </lineage>
</organism>
<evidence type="ECO:0000313" key="2">
    <source>
        <dbReference type="EMBL" id="QJH95820.1"/>
    </source>
</evidence>
<gene>
    <name evidence="1" type="ORF">TM448A03460_0006</name>
    <name evidence="2" type="ORF">TM448B00540_0010</name>
</gene>
<sequence length="98" mass="11731">MRKITKPEVICEHCGSILKSAEYEEFCDYCKRKIEIGTYFDISTFFKDFDQHSEKDRFCSIKCLKDWISNYPYNIEKVSFISLPYVHDLEVLKELLNL</sequence>
<proteinExistence type="predicted"/>
<name>A0A6H2A0X5_9ZZZZ</name>
<protein>
    <submittedName>
        <fullName evidence="1">Uncharacterized protein</fullName>
    </submittedName>
</protein>
<dbReference type="EMBL" id="MT144630">
    <property type="protein sequence ID" value="QJH95820.1"/>
    <property type="molecule type" value="Genomic_DNA"/>
</dbReference>
<dbReference type="AlphaFoldDB" id="A0A6H2A0X5"/>
<accession>A0A6H2A0X5</accession>
<evidence type="ECO:0000313" key="1">
    <source>
        <dbReference type="EMBL" id="QJA53362.1"/>
    </source>
</evidence>
<reference evidence="1" key="1">
    <citation type="submission" date="2020-03" db="EMBL/GenBank/DDBJ databases">
        <title>The deep terrestrial virosphere.</title>
        <authorList>
            <person name="Holmfeldt K."/>
            <person name="Nilsson E."/>
            <person name="Simone D."/>
            <person name="Lopez-Fernandez M."/>
            <person name="Wu X."/>
            <person name="de Brujin I."/>
            <person name="Lundin D."/>
            <person name="Andersson A."/>
            <person name="Bertilsson S."/>
            <person name="Dopson M."/>
        </authorList>
    </citation>
    <scope>NUCLEOTIDE SEQUENCE</scope>
    <source>
        <strain evidence="1">TM448A03460</strain>
        <strain evidence="2">TM448B00540</strain>
    </source>
</reference>
<dbReference type="EMBL" id="MT144416">
    <property type="protein sequence ID" value="QJA53362.1"/>
    <property type="molecule type" value="Genomic_DNA"/>
</dbReference>